<evidence type="ECO:0000256" key="1">
    <source>
        <dbReference type="SAM" id="Phobius"/>
    </source>
</evidence>
<feature type="signal peptide" evidence="2">
    <location>
        <begin position="1"/>
        <end position="21"/>
    </location>
</feature>
<name>A0A9R0E2S6_SPOFR</name>
<keyword evidence="1" id="KW-0812">Transmembrane</keyword>
<dbReference type="Proteomes" id="UP000829999">
    <property type="component" value="Chromosome 21"/>
</dbReference>
<evidence type="ECO:0000313" key="4">
    <source>
        <dbReference type="RefSeq" id="XP_050557904.1"/>
    </source>
</evidence>
<keyword evidence="1" id="KW-0472">Membrane</keyword>
<proteinExistence type="predicted"/>
<accession>A0A9R0E2S6</accession>
<dbReference type="GeneID" id="118280428"/>
<gene>
    <name evidence="4" type="primary">LOC118280428</name>
</gene>
<organism evidence="3 4">
    <name type="scientific">Spodoptera frugiperda</name>
    <name type="common">Fall armyworm</name>
    <dbReference type="NCBI Taxonomy" id="7108"/>
    <lineage>
        <taxon>Eukaryota</taxon>
        <taxon>Metazoa</taxon>
        <taxon>Ecdysozoa</taxon>
        <taxon>Arthropoda</taxon>
        <taxon>Hexapoda</taxon>
        <taxon>Insecta</taxon>
        <taxon>Pterygota</taxon>
        <taxon>Neoptera</taxon>
        <taxon>Endopterygota</taxon>
        <taxon>Lepidoptera</taxon>
        <taxon>Glossata</taxon>
        <taxon>Ditrysia</taxon>
        <taxon>Noctuoidea</taxon>
        <taxon>Noctuidae</taxon>
        <taxon>Amphipyrinae</taxon>
        <taxon>Spodoptera</taxon>
    </lineage>
</organism>
<feature type="transmembrane region" description="Helical" evidence="1">
    <location>
        <begin position="312"/>
        <end position="333"/>
    </location>
</feature>
<reference evidence="4" key="1">
    <citation type="submission" date="2025-08" db="UniProtKB">
        <authorList>
            <consortium name="RefSeq"/>
        </authorList>
    </citation>
    <scope>IDENTIFICATION</scope>
    <source>
        <tissue evidence="4">Whole larval tissue</tissue>
    </source>
</reference>
<sequence>MTMLAYVVASYMSMQLAGVAGYPYYYVLPHQFTYNQGNNLNINIVPINVPYHSDNATVKLYINGLYRHCTNLKELIDFKTYQLTDSYTDIDMYINYHSTTICMYNLVKGSASKNYNFWYTPQNYSYEYTLLVDFQKLCDAKLECKITESSKYVCTFNTKLTNLLYYTIHQMYSTTNKTIGRSIGAIYYPPTTVFTIKIERFDFNSTIVARLKKYKDDNEDFLHDLKIAERDIVKDQNYAIMSYSDTERVIFSCAQYISQYPSVGLIDSSGYNIETVEGTTYNELLDVGKNGNTSYGTLEQNIISNALKLINYLYLLIPVAVLLSILITTYIYIRRKRLKAETAPESINENQEINYVTLDLKSSGMKAPRPDEPQYAQIMTTSKF</sequence>
<keyword evidence="1" id="KW-1133">Transmembrane helix</keyword>
<feature type="chain" id="PRO_5040200417" evidence="2">
    <location>
        <begin position="22"/>
        <end position="384"/>
    </location>
</feature>
<protein>
    <submittedName>
        <fullName evidence="4">Uncharacterized protein LOC118280428 isoform X3</fullName>
    </submittedName>
</protein>
<dbReference type="AlphaFoldDB" id="A0A9R0E2S6"/>
<evidence type="ECO:0000313" key="3">
    <source>
        <dbReference type="Proteomes" id="UP000829999"/>
    </source>
</evidence>
<keyword evidence="2" id="KW-0732">Signal</keyword>
<keyword evidence="3" id="KW-1185">Reference proteome</keyword>
<dbReference type="RefSeq" id="XP_050557904.1">
    <property type="nucleotide sequence ID" value="XM_050701947.1"/>
</dbReference>
<evidence type="ECO:0000256" key="2">
    <source>
        <dbReference type="SAM" id="SignalP"/>
    </source>
</evidence>